<sequence length="195" mass="20920">MHLLAVSALALATLVAPHADPPPPGRVPIDVVTISGNGCGRGTVVSVAADNSRFTLDHGEVIVWVGGAARPTDARKNCRSMLRIHAPQGYTYALAPAVYRGWVHLEPGATATARFTHVFQGGEQHETSYGFTGPDDDYWERIDPDGPGLPCGQTSLVSIWTDLRVSLGSSNPAKSSYLATDSPMTEHHFTWKRCS</sequence>
<comment type="caution">
    <text evidence="2">The sequence shown here is derived from an EMBL/GenBank/DDBJ whole genome shotgun (WGS) entry which is preliminary data.</text>
</comment>
<dbReference type="RefSeq" id="WP_146349340.1">
    <property type="nucleotide sequence ID" value="NZ_VOBR01000002.1"/>
</dbReference>
<dbReference type="AlphaFoldDB" id="A0A563F321"/>
<reference evidence="2 3" key="1">
    <citation type="submission" date="2019-07" db="EMBL/GenBank/DDBJ databases">
        <title>Lentzea xizangensis sp. nov., isolated from Qinghai-Tibetan Plateau Soils.</title>
        <authorList>
            <person name="Huang J."/>
        </authorList>
    </citation>
    <scope>NUCLEOTIDE SEQUENCE [LARGE SCALE GENOMIC DNA]</scope>
    <source>
        <strain evidence="2 3">FXJ1.1311</strain>
    </source>
</reference>
<feature type="signal peptide" evidence="1">
    <location>
        <begin position="1"/>
        <end position="19"/>
    </location>
</feature>
<dbReference type="PANTHER" id="PTHR38847:SF1">
    <property type="entry name" value="PSEUDOURIDINE SYNTHASE RSUA_RLUA-LIKE DOMAIN-CONTAINING PROTEIN"/>
    <property type="match status" value="1"/>
</dbReference>
<feature type="chain" id="PRO_5022048384" evidence="1">
    <location>
        <begin position="20"/>
        <end position="195"/>
    </location>
</feature>
<evidence type="ECO:0000256" key="1">
    <source>
        <dbReference type="SAM" id="SignalP"/>
    </source>
</evidence>
<dbReference type="OrthoDB" id="482707at2"/>
<dbReference type="PANTHER" id="PTHR38847">
    <property type="match status" value="1"/>
</dbReference>
<keyword evidence="3" id="KW-1185">Reference proteome</keyword>
<dbReference type="Proteomes" id="UP000316639">
    <property type="component" value="Unassembled WGS sequence"/>
</dbReference>
<dbReference type="Pfam" id="PF14273">
    <property type="entry name" value="DUF4360"/>
    <property type="match status" value="1"/>
</dbReference>
<organism evidence="2 3">
    <name type="scientific">Lentzea tibetensis</name>
    <dbReference type="NCBI Taxonomy" id="2591470"/>
    <lineage>
        <taxon>Bacteria</taxon>
        <taxon>Bacillati</taxon>
        <taxon>Actinomycetota</taxon>
        <taxon>Actinomycetes</taxon>
        <taxon>Pseudonocardiales</taxon>
        <taxon>Pseudonocardiaceae</taxon>
        <taxon>Lentzea</taxon>
    </lineage>
</organism>
<name>A0A563F321_9PSEU</name>
<proteinExistence type="predicted"/>
<accession>A0A563F321</accession>
<gene>
    <name evidence="2" type="ORF">FKR81_03020</name>
</gene>
<dbReference type="EMBL" id="VOBR01000002">
    <property type="protein sequence ID" value="TWP53744.1"/>
    <property type="molecule type" value="Genomic_DNA"/>
</dbReference>
<evidence type="ECO:0000313" key="2">
    <source>
        <dbReference type="EMBL" id="TWP53744.1"/>
    </source>
</evidence>
<evidence type="ECO:0000313" key="3">
    <source>
        <dbReference type="Proteomes" id="UP000316639"/>
    </source>
</evidence>
<dbReference type="InterPro" id="IPR025649">
    <property type="entry name" value="DUF4360"/>
</dbReference>
<protein>
    <submittedName>
        <fullName evidence="2">DUF4360 domain-containing protein</fullName>
    </submittedName>
</protein>
<keyword evidence="1" id="KW-0732">Signal</keyword>